<dbReference type="OrthoDB" id="5582218at2759"/>
<proteinExistence type="predicted"/>
<dbReference type="InParanoid" id="A0A7F5R485"/>
<dbReference type="GeneID" id="108739328"/>
<dbReference type="KEGG" id="apln:108739328"/>
<dbReference type="AlphaFoldDB" id="A0A7F5R485"/>
<dbReference type="Proteomes" id="UP000192223">
    <property type="component" value="Unplaced"/>
</dbReference>
<accession>A0A7F5R485</accession>
<name>A0A7F5R485_AGRPL</name>
<gene>
    <name evidence="2" type="primary">LOC108739328</name>
</gene>
<organism evidence="1 2">
    <name type="scientific">Agrilus planipennis</name>
    <name type="common">Emerald ash borer</name>
    <name type="synonym">Agrilus marcopoli</name>
    <dbReference type="NCBI Taxonomy" id="224129"/>
    <lineage>
        <taxon>Eukaryota</taxon>
        <taxon>Metazoa</taxon>
        <taxon>Ecdysozoa</taxon>
        <taxon>Arthropoda</taxon>
        <taxon>Hexapoda</taxon>
        <taxon>Insecta</taxon>
        <taxon>Pterygota</taxon>
        <taxon>Neoptera</taxon>
        <taxon>Endopterygota</taxon>
        <taxon>Coleoptera</taxon>
        <taxon>Polyphaga</taxon>
        <taxon>Elateriformia</taxon>
        <taxon>Buprestoidea</taxon>
        <taxon>Buprestidae</taxon>
        <taxon>Agrilinae</taxon>
        <taxon>Agrilus</taxon>
    </lineage>
</organism>
<keyword evidence="1" id="KW-1185">Reference proteome</keyword>
<protein>
    <submittedName>
        <fullName evidence="2">Uncharacterized protein LOC108739328</fullName>
    </submittedName>
</protein>
<reference evidence="2" key="1">
    <citation type="submission" date="2025-08" db="UniProtKB">
        <authorList>
            <consortium name="RefSeq"/>
        </authorList>
    </citation>
    <scope>IDENTIFICATION</scope>
    <source>
        <tissue evidence="2">Entire body</tissue>
    </source>
</reference>
<evidence type="ECO:0000313" key="1">
    <source>
        <dbReference type="Proteomes" id="UP000192223"/>
    </source>
</evidence>
<sequence length="538" mass="59971">MTNTSAILSNTIKPIVVLQSTSIISNIALGNVTAHTLHNMKEFQQNTVNTVVRPVSQATTNAMLKIENFQDEAAGVVEGILDFGMAGLRKGLRLTGLPDNFSELTNKNKNEHKTEQTKDDAKMTHKLTKAPRLKSVEEKLKLTGNESDFEESVWINPLKESPNYDGNILLEKTPETENCNKINNKLTIRQDIPQIAEDVLLINDSPEPEYEEAADFATTIAKLRSLLQQKSSESGISTPSLSPMLYDEFHKPSDEGGNVGEVIAIQNEQDIARVDGTMPSLYKFCARTATGVFQNTLNTIKTALPGTVNETTQDIHNSAIDNWTFVEVDSFSDDFQSRMEKLISERRAFCTIDTAYEAINSLDVADQPGTTWSAAAGLELLDDEPDEFTYHIPVTKSFIDIICEVLFDSNNYMTQETTVRIFLLLLGTTCENFFNSQSETLLHSINKFVGKLPNNSDDSELTIELDEMVQWCIGCMPSKLKRYLPKLFGDKALQAALKLLLSSFQSQKINQHLLIQIFDLCALELILANNKFTPAYSA</sequence>
<evidence type="ECO:0000313" key="2">
    <source>
        <dbReference type="RefSeq" id="XP_025830263.1"/>
    </source>
</evidence>
<dbReference type="RefSeq" id="XP_025830263.1">
    <property type="nucleotide sequence ID" value="XM_025974478.1"/>
</dbReference>